<evidence type="ECO:0000313" key="1">
    <source>
        <dbReference type="EMBL" id="POO01659.1"/>
    </source>
</evidence>
<keyword evidence="2" id="KW-1185">Reference proteome</keyword>
<proteinExistence type="predicted"/>
<sequence>MAKETVCLDAWLEVIPALLIPHNKASNSP</sequence>
<evidence type="ECO:0000313" key="2">
    <source>
        <dbReference type="Proteomes" id="UP000237000"/>
    </source>
</evidence>
<name>A0A2P5FV46_TREOI</name>
<dbReference type="EMBL" id="JXTC01000007">
    <property type="protein sequence ID" value="POO01659.1"/>
    <property type="molecule type" value="Genomic_DNA"/>
</dbReference>
<reference evidence="2" key="1">
    <citation type="submission" date="2016-06" db="EMBL/GenBank/DDBJ databases">
        <title>Parallel loss of symbiosis genes in relatives of nitrogen-fixing non-legume Parasponia.</title>
        <authorList>
            <person name="Van Velzen R."/>
            <person name="Holmer R."/>
            <person name="Bu F."/>
            <person name="Rutten L."/>
            <person name="Van Zeijl A."/>
            <person name="Liu W."/>
            <person name="Santuari L."/>
            <person name="Cao Q."/>
            <person name="Sharma T."/>
            <person name="Shen D."/>
            <person name="Roswanjaya Y."/>
            <person name="Wardhani T."/>
            <person name="Kalhor M.S."/>
            <person name="Jansen J."/>
            <person name="Van den Hoogen J."/>
            <person name="Gungor B."/>
            <person name="Hartog M."/>
            <person name="Hontelez J."/>
            <person name="Verver J."/>
            <person name="Yang W.-C."/>
            <person name="Schijlen E."/>
            <person name="Repin R."/>
            <person name="Schilthuizen M."/>
            <person name="Schranz E."/>
            <person name="Heidstra R."/>
            <person name="Miyata K."/>
            <person name="Fedorova E."/>
            <person name="Kohlen W."/>
            <person name="Bisseling T."/>
            <person name="Smit S."/>
            <person name="Geurts R."/>
        </authorList>
    </citation>
    <scope>NUCLEOTIDE SEQUENCE [LARGE SCALE GENOMIC DNA]</scope>
    <source>
        <strain evidence="2">cv. RG33-2</strain>
    </source>
</reference>
<dbReference type="Proteomes" id="UP000237000">
    <property type="component" value="Unassembled WGS sequence"/>
</dbReference>
<organism evidence="1 2">
    <name type="scientific">Trema orientale</name>
    <name type="common">Charcoal tree</name>
    <name type="synonym">Celtis orientalis</name>
    <dbReference type="NCBI Taxonomy" id="63057"/>
    <lineage>
        <taxon>Eukaryota</taxon>
        <taxon>Viridiplantae</taxon>
        <taxon>Streptophyta</taxon>
        <taxon>Embryophyta</taxon>
        <taxon>Tracheophyta</taxon>
        <taxon>Spermatophyta</taxon>
        <taxon>Magnoliopsida</taxon>
        <taxon>eudicotyledons</taxon>
        <taxon>Gunneridae</taxon>
        <taxon>Pentapetalae</taxon>
        <taxon>rosids</taxon>
        <taxon>fabids</taxon>
        <taxon>Rosales</taxon>
        <taxon>Cannabaceae</taxon>
        <taxon>Trema</taxon>
    </lineage>
</organism>
<protein>
    <submittedName>
        <fullName evidence="1">Uncharacterized protein</fullName>
    </submittedName>
</protein>
<gene>
    <name evidence="1" type="ORF">TorRG33x02_024360</name>
</gene>
<dbReference type="InParanoid" id="A0A2P5FV46"/>
<comment type="caution">
    <text evidence="1">The sequence shown here is derived from an EMBL/GenBank/DDBJ whole genome shotgun (WGS) entry which is preliminary data.</text>
</comment>
<accession>A0A2P5FV46</accession>
<dbReference type="AlphaFoldDB" id="A0A2P5FV46"/>